<dbReference type="RefSeq" id="WP_187150140.1">
    <property type="nucleotide sequence ID" value="NZ_LWUJ01000011.1"/>
</dbReference>
<dbReference type="InterPro" id="IPR027417">
    <property type="entry name" value="P-loop_NTPase"/>
</dbReference>
<dbReference type="GO" id="GO:0006260">
    <property type="term" value="P:DNA replication"/>
    <property type="evidence" value="ECO:0007669"/>
    <property type="project" value="InterPro"/>
</dbReference>
<accession>A0A1A9QCI7</accession>
<dbReference type="SUPFAM" id="SSF48024">
    <property type="entry name" value="N-terminal domain of DnaB helicase"/>
    <property type="match status" value="1"/>
</dbReference>
<keyword evidence="2" id="KW-0067">ATP-binding</keyword>
<name>A0A1A9QCI7_9MOLU</name>
<dbReference type="GO" id="GO:0005524">
    <property type="term" value="F:ATP binding"/>
    <property type="evidence" value="ECO:0007669"/>
    <property type="project" value="InterPro"/>
</dbReference>
<evidence type="ECO:0000313" key="3">
    <source>
        <dbReference type="Proteomes" id="UP000077623"/>
    </source>
</evidence>
<keyword evidence="2" id="KW-0347">Helicase</keyword>
<dbReference type="Gene3D" id="3.40.50.300">
    <property type="entry name" value="P-loop containing nucleotide triphosphate hydrolases"/>
    <property type="match status" value="1"/>
</dbReference>
<sequence length="458" mass="51443">MENNVFRYNKDILEAEKGIIASIFYYFSEVSDLVNIDSIPVDIFVTLPTKRIFTTLKTTPPTGGNYDPIIVYDNLKNSCLNDKELNDCSNYLANLPRDIHYFSISKYLNLLQENKIKKELDALAKRILSTSLNSDNFSDKVESWKFNFEKIIGQSSSTNYSDSKQAIQNFKDLASEASKSTKVSYLKTCYRDLDKKIKALCAGQLVVVASRPGVGKTTFGINLICNNLANIESFGATKEAAIGVFSLEMTTPSLLEKLIAIDASLELNTVQKILEGLSISDLDKELITLSQEKIAKCNLLFCDEANITIGKIVSTIKTWAKLHDLKFVIIDYLQLINVPDDRNNSNMNQYQKIGVISRSLKILSMELNICIVALAQLNRKSEERKGSEKIPILSDLRESGSIEQDADIVMFLYEEKSSGEEQEEIPNTILKIAKNRHGPVGNVEFKFDKSRGLYKLAN</sequence>
<dbReference type="InterPro" id="IPR007694">
    <property type="entry name" value="DNA_helicase_DnaB-like_C"/>
</dbReference>
<dbReference type="PANTHER" id="PTHR30153">
    <property type="entry name" value="REPLICATIVE DNA HELICASE DNAB"/>
    <property type="match status" value="1"/>
</dbReference>
<dbReference type="PANTHER" id="PTHR30153:SF2">
    <property type="entry name" value="REPLICATIVE DNA HELICASE"/>
    <property type="match status" value="1"/>
</dbReference>
<dbReference type="GO" id="GO:0003678">
    <property type="term" value="F:DNA helicase activity"/>
    <property type="evidence" value="ECO:0007669"/>
    <property type="project" value="InterPro"/>
</dbReference>
<dbReference type="Proteomes" id="UP000077623">
    <property type="component" value="Unassembled WGS sequence"/>
</dbReference>
<dbReference type="EMBL" id="LWUJ01000011">
    <property type="protein sequence ID" value="OAL10292.1"/>
    <property type="molecule type" value="Genomic_DNA"/>
</dbReference>
<feature type="domain" description="SF4 helicase" evidence="1">
    <location>
        <begin position="179"/>
        <end position="458"/>
    </location>
</feature>
<dbReference type="STRING" id="432608.A6V39_02510"/>
<reference evidence="3" key="1">
    <citation type="submission" date="2016-04" db="EMBL/GenBank/DDBJ databases">
        <authorList>
            <person name="Quiroz-Castaneda R.E."/>
            <person name="Martinez-Ocampo F."/>
        </authorList>
    </citation>
    <scope>NUCLEOTIDE SEQUENCE [LARGE SCALE GENOMIC DNA]</scope>
    <source>
        <strain evidence="3">INIFAP01</strain>
    </source>
</reference>
<comment type="caution">
    <text evidence="2">The sequence shown here is derived from an EMBL/GenBank/DDBJ whole genome shotgun (WGS) entry which is preliminary data.</text>
</comment>
<organism evidence="2 3">
    <name type="scientific">Candidatus Mycoplasma haematobovis</name>
    <dbReference type="NCBI Taxonomy" id="432608"/>
    <lineage>
        <taxon>Bacteria</taxon>
        <taxon>Bacillati</taxon>
        <taxon>Mycoplasmatota</taxon>
        <taxon>Mollicutes</taxon>
        <taxon>Mycoplasmataceae</taxon>
        <taxon>Mycoplasma</taxon>
    </lineage>
</organism>
<dbReference type="GO" id="GO:0005829">
    <property type="term" value="C:cytosol"/>
    <property type="evidence" value="ECO:0007669"/>
    <property type="project" value="TreeGrafter"/>
</dbReference>
<gene>
    <name evidence="2" type="ORF">A6V39_02510</name>
</gene>
<dbReference type="AlphaFoldDB" id="A0A1A9QCI7"/>
<keyword evidence="2" id="KW-0547">Nucleotide-binding</keyword>
<dbReference type="InterPro" id="IPR016136">
    <property type="entry name" value="DNA_helicase_N/primase_C"/>
</dbReference>
<dbReference type="PROSITE" id="PS51199">
    <property type="entry name" value="SF4_HELICASE"/>
    <property type="match status" value="1"/>
</dbReference>
<keyword evidence="3" id="KW-1185">Reference proteome</keyword>
<dbReference type="SUPFAM" id="SSF52540">
    <property type="entry name" value="P-loop containing nucleoside triphosphate hydrolases"/>
    <property type="match status" value="1"/>
</dbReference>
<dbReference type="InterPro" id="IPR036185">
    <property type="entry name" value="DNA_heli_DnaB-like_N_sf"/>
</dbReference>
<dbReference type="Gene3D" id="1.10.860.10">
    <property type="entry name" value="DNAb Helicase, Chain A"/>
    <property type="match status" value="1"/>
</dbReference>
<keyword evidence="2" id="KW-0378">Hydrolase</keyword>
<dbReference type="Pfam" id="PF03796">
    <property type="entry name" value="DnaB_C"/>
    <property type="match status" value="1"/>
</dbReference>
<evidence type="ECO:0000313" key="2">
    <source>
        <dbReference type="EMBL" id="OAL10292.1"/>
    </source>
</evidence>
<evidence type="ECO:0000259" key="1">
    <source>
        <dbReference type="PROSITE" id="PS51199"/>
    </source>
</evidence>
<protein>
    <submittedName>
        <fullName evidence="2">DNA helicase</fullName>
    </submittedName>
</protein>
<proteinExistence type="predicted"/>